<comment type="caution">
    <text evidence="2">The sequence shown here is derived from an EMBL/GenBank/DDBJ whole genome shotgun (WGS) entry which is preliminary data.</text>
</comment>
<evidence type="ECO:0000313" key="2">
    <source>
        <dbReference type="EMBL" id="RZU39250.1"/>
    </source>
</evidence>
<dbReference type="Proteomes" id="UP000292958">
    <property type="component" value="Unassembled WGS sequence"/>
</dbReference>
<name>A0A4Q7YPA5_9BACT</name>
<reference evidence="2 3" key="1">
    <citation type="submission" date="2019-02" db="EMBL/GenBank/DDBJ databases">
        <title>Genomic Encyclopedia of Archaeal and Bacterial Type Strains, Phase II (KMG-II): from individual species to whole genera.</title>
        <authorList>
            <person name="Goeker M."/>
        </authorList>
    </citation>
    <scope>NUCLEOTIDE SEQUENCE [LARGE SCALE GENOMIC DNA]</scope>
    <source>
        <strain evidence="2 3">DSM 18101</strain>
    </source>
</reference>
<organism evidence="2 3">
    <name type="scientific">Edaphobacter modestus</name>
    <dbReference type="NCBI Taxonomy" id="388466"/>
    <lineage>
        <taxon>Bacteria</taxon>
        <taxon>Pseudomonadati</taxon>
        <taxon>Acidobacteriota</taxon>
        <taxon>Terriglobia</taxon>
        <taxon>Terriglobales</taxon>
        <taxon>Acidobacteriaceae</taxon>
        <taxon>Edaphobacter</taxon>
    </lineage>
</organism>
<gene>
    <name evidence="2" type="ORF">BDD14_0609</name>
</gene>
<sequence length="168" mass="18763">MPSLALLFSLADGELEAVDLHHARLAAAWCKYLEDHAQRIYASRIAPEQFAASTLSRKLAGGWKGSEGSFALRDVYRNCWTGLGTPEETRAALRLLEEAGWVRRDANEPGPGRPAENYTINPRLQEVTDGKHRLLAKLDSRQENNRRTPSDRTDKPPKSLTASRSLLK</sequence>
<protein>
    <submittedName>
        <fullName evidence="2">Uncharacterized protein</fullName>
    </submittedName>
</protein>
<evidence type="ECO:0000256" key="1">
    <source>
        <dbReference type="SAM" id="MobiDB-lite"/>
    </source>
</evidence>
<dbReference type="AlphaFoldDB" id="A0A4Q7YPA5"/>
<dbReference type="EMBL" id="SHKW01000001">
    <property type="protein sequence ID" value="RZU39250.1"/>
    <property type="molecule type" value="Genomic_DNA"/>
</dbReference>
<feature type="compositionally biased region" description="Basic and acidic residues" evidence="1">
    <location>
        <begin position="137"/>
        <end position="157"/>
    </location>
</feature>
<keyword evidence="3" id="KW-1185">Reference proteome</keyword>
<evidence type="ECO:0000313" key="3">
    <source>
        <dbReference type="Proteomes" id="UP000292958"/>
    </source>
</evidence>
<feature type="region of interest" description="Disordered" evidence="1">
    <location>
        <begin position="137"/>
        <end position="168"/>
    </location>
</feature>
<accession>A0A4Q7YPA5</accession>
<dbReference type="OrthoDB" id="784829at2"/>
<proteinExistence type="predicted"/>